<reference evidence="1" key="1">
    <citation type="submission" date="2015-06" db="EMBL/GenBank/DDBJ databases">
        <authorList>
            <person name="Joergensen T."/>
        </authorList>
    </citation>
    <scope>NUCLEOTIDE SEQUENCE</scope>
    <source>
        <strain evidence="1">RGRH0068</strain>
    </source>
</reference>
<name>A0A0H5PW61_9ZZZZ</name>
<proteinExistence type="predicted"/>
<reference evidence="1" key="2">
    <citation type="submission" date="2015-07" db="EMBL/GenBank/DDBJ databases">
        <title>Plasmids, circular viruses and viroids from rat gut.</title>
        <authorList>
            <person name="Jorgensen T.J."/>
            <person name="Hansen M.A."/>
            <person name="Xu Z."/>
            <person name="Tabak M.A."/>
            <person name="Sorensen S.J."/>
            <person name="Hansen L.H."/>
        </authorList>
    </citation>
    <scope>NUCLEOTIDE SEQUENCE</scope>
    <source>
        <strain evidence="1">RGRH0068</strain>
    </source>
</reference>
<evidence type="ECO:0000313" key="1">
    <source>
        <dbReference type="EMBL" id="CRY93798.1"/>
    </source>
</evidence>
<sequence length="640" mass="70174">MAVGGTLTSCIDKDYDLSDIDLTIGVQGDISLPFCSTGDVILRNIMNLEDDGVVQFVDDPAGGDSIFVVRQSGRTDIPPIHIDNIRFGNPGIAPFEKVVGLSSGGNSSSRPRRITVVIPEGGVDKTYEIDIVNSAYTYPVRDDDRVSFALQDVKASGISRDLVALEHVGLEENTITADLLSVDFGKADFFPYIHLDDATVTYPEGLHLTRVNFVYNGKDHAVAFDNATRTVTLFKGKSEAINYFQPIKMEFSFDGVTIGRDFTFVTGADGGEMEMKGEFCLNTTLRVESQEVDESLLKRHLDAIDDDVLLSMLDPQTQRIKLNLRDVDLIPDEVLVKGDGDFAGDLVASSVTGTVRREVEDPDPIVLDDLPDFLDDPEVVLDLSNPAIFLTIGNSLPGTVTTALKLTGSEERQTEAFDILHGENRYELSDHRGTLRPEGYEHATWLRVDDLGGLVRRLPEQIGVDIAPVTLKVDHLALPASHDFRLDYEIFAPLSCGPDFKLVYQSTERGWASDLEDLDKADAALIELNALGDNALPASVTLEVIPIDVYGHTVEALEPITLEMPAMTDGCTLKAQVKPREGYTLNDVITGRNGAQKFDGLRYRAVIDEPCDDAVLRETAKIRLHHIKATLKGGFVYDAN</sequence>
<protein>
    <submittedName>
        <fullName evidence="1">Uncharacterized protein</fullName>
    </submittedName>
</protein>
<dbReference type="AlphaFoldDB" id="A0A0H5PW61"/>
<accession>A0A0H5PW61</accession>
<dbReference type="EMBL" id="LN852759">
    <property type="protein sequence ID" value="CRY93798.1"/>
    <property type="molecule type" value="Genomic_DNA"/>
</dbReference>
<organism evidence="1">
    <name type="scientific">uncultured prokaryote</name>
    <dbReference type="NCBI Taxonomy" id="198431"/>
    <lineage>
        <taxon>unclassified sequences</taxon>
        <taxon>environmental samples</taxon>
    </lineage>
</organism>